<sequence>MDDSDSDPMTFIKYKGFDHLWKYTGPWLWWLLGLYFWLPVLAYIVLPYFTSKRRFSKKKSATLFVLGDIGHSPRMCYHARSLAKLDYYVTLCGYLETFPPEDIVDDENIDIQSIDPIRNTLGLPFIAFAAQKIVLQCFQLFNLLVEYGCADYIIIQNPPSIPILILAIIYKKLLSRDTQIVIDWHNLNYSILNLKYQNEGHPLVRFLKSYEKYVGRWADHHITVTVQMKQFLVKEFGLSSKRITTLHDRPAEGFEPLVSMGISQSEVLRNHELFESVGDEISKYRILVSSTSFTPDEDFNVLLDALKMYDQDINLPPVLLVVTGKGPLKEQFHKRAEQLQFSNRVIIKTAWLSFEDYPLILAAADLAVSLHTSSSGIDLPMKIVDFFGCGVPVITMDFPAIGELVKDGVNGLVVKNKADPAQEIFRLLQEALTNDELLPRITNGALKESKLRWDENWDNNLGNYFK</sequence>
<evidence type="ECO:0000256" key="18">
    <source>
        <dbReference type="SAM" id="Phobius"/>
    </source>
</evidence>
<evidence type="ECO:0000256" key="12">
    <source>
        <dbReference type="ARBA" id="ARBA00024899"/>
    </source>
</evidence>
<evidence type="ECO:0000256" key="6">
    <source>
        <dbReference type="ARBA" id="ARBA00022676"/>
    </source>
</evidence>
<evidence type="ECO:0000259" key="20">
    <source>
        <dbReference type="Pfam" id="PF13439"/>
    </source>
</evidence>
<evidence type="ECO:0000256" key="4">
    <source>
        <dbReference type="ARBA" id="ARBA00012611"/>
    </source>
</evidence>
<keyword evidence="10 18" id="KW-1133">Transmembrane helix</keyword>
<keyword evidence="22" id="KW-1185">Reference proteome</keyword>
<dbReference type="InterPro" id="IPR001296">
    <property type="entry name" value="Glyco_trans_1"/>
</dbReference>
<evidence type="ECO:0000313" key="22">
    <source>
        <dbReference type="Proteomes" id="UP001497600"/>
    </source>
</evidence>
<evidence type="ECO:0000256" key="15">
    <source>
        <dbReference type="ARBA" id="ARBA00031566"/>
    </source>
</evidence>
<comment type="function">
    <text evidence="12">Participates in the formation of the lipid-linked precursor oligosaccharide for N-glycosylation. Involved in assembling the dolichol-pyrophosphate-GlcNAc(2)-Man(5) intermediate on the cytoplasmic surface of the ER.</text>
</comment>
<evidence type="ECO:0000256" key="9">
    <source>
        <dbReference type="ARBA" id="ARBA00022824"/>
    </source>
</evidence>
<protein>
    <recommendedName>
        <fullName evidence="5">Chitobiosyldiphosphodolichol beta-mannosyltransferase</fullName>
        <ecNumber evidence="4">2.4.1.142</ecNumber>
    </recommendedName>
    <alternativeName>
        <fullName evidence="13">Asparagine-linked glycosylation protein 1</fullName>
    </alternativeName>
    <alternativeName>
        <fullName evidence="15">Beta-1,4-mannosyltransferase</fullName>
    </alternativeName>
    <alternativeName>
        <fullName evidence="16">GDP-Man:GlcNAc2-PP-dolichol mannosyltransferase</fullName>
    </alternativeName>
    <alternativeName>
        <fullName evidence="14">GDP-mannose-dolichol diphosphochitobiose mannosyltransferase</fullName>
    </alternativeName>
</protein>
<feature type="domain" description="Glycosyl transferase family 1" evidence="19">
    <location>
        <begin position="282"/>
        <end position="445"/>
    </location>
</feature>
<dbReference type="EC" id="2.4.1.142" evidence="4"/>
<name>A0ABP0EI85_9ASCO</name>
<dbReference type="SUPFAM" id="SSF53756">
    <property type="entry name" value="UDP-Glycosyltransferase/glycogen phosphorylase"/>
    <property type="match status" value="1"/>
</dbReference>
<comment type="pathway">
    <text evidence="2">Protein modification; protein glycosylation.</text>
</comment>
<reference evidence="21 22" key="1">
    <citation type="submission" date="2024-01" db="EMBL/GenBank/DDBJ databases">
        <authorList>
            <consortium name="Genoscope - CEA"/>
            <person name="William W."/>
        </authorList>
    </citation>
    <scope>NUCLEOTIDE SEQUENCE [LARGE SCALE GENOMIC DNA]</scope>
    <source>
        <strain evidence="21 22">29B2s-10</strain>
    </source>
</reference>
<evidence type="ECO:0000256" key="3">
    <source>
        <dbReference type="ARBA" id="ARBA00006122"/>
    </source>
</evidence>
<accession>A0ABP0EI85</accession>
<dbReference type="Pfam" id="PF00534">
    <property type="entry name" value="Glycos_transf_1"/>
    <property type="match status" value="1"/>
</dbReference>
<comment type="similarity">
    <text evidence="3">Belongs to the glycosyltransferase group 1 family.</text>
</comment>
<evidence type="ECO:0000256" key="10">
    <source>
        <dbReference type="ARBA" id="ARBA00022989"/>
    </source>
</evidence>
<evidence type="ECO:0000256" key="7">
    <source>
        <dbReference type="ARBA" id="ARBA00022679"/>
    </source>
</evidence>
<evidence type="ECO:0000256" key="8">
    <source>
        <dbReference type="ARBA" id="ARBA00022692"/>
    </source>
</evidence>
<dbReference type="PANTHER" id="PTHR13036">
    <property type="entry name" value="BETA1,4 MANNOSYLTRANSFERASE"/>
    <property type="match status" value="1"/>
</dbReference>
<gene>
    <name evidence="21" type="primary">ALG1</name>
    <name evidence="21" type="ORF">CAAN4_E15236</name>
</gene>
<keyword evidence="6" id="KW-0328">Glycosyltransferase</keyword>
<dbReference type="Gene3D" id="3.40.50.2000">
    <property type="entry name" value="Glycogen Phosphorylase B"/>
    <property type="match status" value="2"/>
</dbReference>
<keyword evidence="8 18" id="KW-0812">Transmembrane</keyword>
<keyword evidence="11 18" id="KW-0472">Membrane</keyword>
<feature type="transmembrane region" description="Helical" evidence="18">
    <location>
        <begin position="27"/>
        <end position="49"/>
    </location>
</feature>
<comment type="subcellular location">
    <subcellularLocation>
        <location evidence="1">Endoplasmic reticulum membrane</location>
        <topology evidence="1">Single-pass membrane protein</topology>
    </subcellularLocation>
</comment>
<dbReference type="InterPro" id="IPR028098">
    <property type="entry name" value="Glyco_trans_4-like_N"/>
</dbReference>
<evidence type="ECO:0000256" key="14">
    <source>
        <dbReference type="ARBA" id="ARBA00031434"/>
    </source>
</evidence>
<evidence type="ECO:0000256" key="13">
    <source>
        <dbReference type="ARBA" id="ARBA00030745"/>
    </source>
</evidence>
<proteinExistence type="inferred from homology"/>
<dbReference type="InterPro" id="IPR026051">
    <property type="entry name" value="ALG1-like"/>
</dbReference>
<keyword evidence="9" id="KW-0256">Endoplasmic reticulum</keyword>
<evidence type="ECO:0000256" key="1">
    <source>
        <dbReference type="ARBA" id="ARBA00004389"/>
    </source>
</evidence>
<evidence type="ECO:0000259" key="19">
    <source>
        <dbReference type="Pfam" id="PF00534"/>
    </source>
</evidence>
<keyword evidence="7" id="KW-0808">Transferase</keyword>
<dbReference type="Proteomes" id="UP001497600">
    <property type="component" value="Chromosome E"/>
</dbReference>
<evidence type="ECO:0000256" key="17">
    <source>
        <dbReference type="ARBA" id="ARBA00045071"/>
    </source>
</evidence>
<evidence type="ECO:0000256" key="16">
    <source>
        <dbReference type="ARBA" id="ARBA00033088"/>
    </source>
</evidence>
<evidence type="ECO:0000256" key="11">
    <source>
        <dbReference type="ARBA" id="ARBA00023136"/>
    </source>
</evidence>
<organism evidence="21 22">
    <name type="scientific">[Candida] anglica</name>
    <dbReference type="NCBI Taxonomy" id="148631"/>
    <lineage>
        <taxon>Eukaryota</taxon>
        <taxon>Fungi</taxon>
        <taxon>Dikarya</taxon>
        <taxon>Ascomycota</taxon>
        <taxon>Saccharomycotina</taxon>
        <taxon>Pichiomycetes</taxon>
        <taxon>Debaryomycetaceae</taxon>
        <taxon>Kurtzmaniella</taxon>
    </lineage>
</organism>
<evidence type="ECO:0000313" key="21">
    <source>
        <dbReference type="EMBL" id="CAK7909506.1"/>
    </source>
</evidence>
<dbReference type="EMBL" id="OZ004257">
    <property type="protein sequence ID" value="CAK7909506.1"/>
    <property type="molecule type" value="Genomic_DNA"/>
</dbReference>
<feature type="domain" description="Glycosyltransferase subfamily 4-like N-terminal" evidence="20">
    <location>
        <begin position="77"/>
        <end position="247"/>
    </location>
</feature>
<evidence type="ECO:0000256" key="5">
    <source>
        <dbReference type="ARBA" id="ARBA00015841"/>
    </source>
</evidence>
<evidence type="ECO:0000256" key="2">
    <source>
        <dbReference type="ARBA" id="ARBA00004922"/>
    </source>
</evidence>
<dbReference type="Pfam" id="PF13439">
    <property type="entry name" value="Glyco_transf_4"/>
    <property type="match status" value="1"/>
</dbReference>
<comment type="catalytic activity">
    <reaction evidence="17">
        <text>an N,N'-diacetylchitobiosyl-diphospho-di-trans,poly-cis-dolichol + GDP-alpha-D-mannose = a beta-D-Man-(1-&gt;4)-beta-D-GlcNAc-(1-&gt;4)-alpha-D-GlcNAc-diphospho-di-trans,poly-cis-dolichol + GDP + H(+)</text>
        <dbReference type="Rhea" id="RHEA:13865"/>
        <dbReference type="Rhea" id="RHEA-COMP:19510"/>
        <dbReference type="Rhea" id="RHEA-COMP:19511"/>
        <dbReference type="ChEBI" id="CHEBI:15378"/>
        <dbReference type="ChEBI" id="CHEBI:57269"/>
        <dbReference type="ChEBI" id="CHEBI:57527"/>
        <dbReference type="ChEBI" id="CHEBI:58189"/>
        <dbReference type="ChEBI" id="CHEBI:58472"/>
        <dbReference type="EC" id="2.4.1.142"/>
    </reaction>
    <physiologicalReaction direction="left-to-right" evidence="17">
        <dbReference type="Rhea" id="RHEA:13866"/>
    </physiologicalReaction>
</comment>
<dbReference type="PANTHER" id="PTHR13036:SF0">
    <property type="entry name" value="CHITOBIOSYLDIPHOSPHODOLICHOL BETA-MANNOSYLTRANSFERASE"/>
    <property type="match status" value="1"/>
</dbReference>